<feature type="region of interest" description="Disordered" evidence="1">
    <location>
        <begin position="91"/>
        <end position="117"/>
    </location>
</feature>
<gene>
    <name evidence="2" type="ORF">EPH_0041670</name>
</gene>
<keyword evidence="3" id="KW-1185">Reference proteome</keyword>
<accession>U6GAC7</accession>
<feature type="compositionally biased region" description="Basic and acidic residues" evidence="1">
    <location>
        <begin position="7"/>
        <end position="19"/>
    </location>
</feature>
<reference evidence="2" key="2">
    <citation type="submission" date="2013-10" db="EMBL/GenBank/DDBJ databases">
        <authorList>
            <person name="Aslett M."/>
        </authorList>
    </citation>
    <scope>NUCLEOTIDE SEQUENCE [LARGE SCALE GENOMIC DNA]</scope>
    <source>
        <strain evidence="2">Houghton</strain>
    </source>
</reference>
<dbReference type="AlphaFoldDB" id="U6GAC7"/>
<name>U6GAC7_9EIME</name>
<dbReference type="EMBL" id="HG690970">
    <property type="protein sequence ID" value="CDI75524.1"/>
    <property type="molecule type" value="Genomic_DNA"/>
</dbReference>
<reference evidence="2" key="1">
    <citation type="submission" date="2013-10" db="EMBL/GenBank/DDBJ databases">
        <title>Genomic analysis of the causative agents of coccidiosis in chickens.</title>
        <authorList>
            <person name="Reid A.J."/>
            <person name="Blake D."/>
            <person name="Billington K."/>
            <person name="Browne H."/>
            <person name="Dunn M."/>
            <person name="Hung S."/>
            <person name="Kawahara F."/>
            <person name="Miranda-Saavedra D."/>
            <person name="Mourier T."/>
            <person name="Nagra H."/>
            <person name="Otto T.D."/>
            <person name="Rawlings N."/>
            <person name="Sanchez A."/>
            <person name="Sanders M."/>
            <person name="Subramaniam C."/>
            <person name="Tay Y."/>
            <person name="Dear P."/>
            <person name="Doerig C."/>
            <person name="Gruber A."/>
            <person name="Parkinson J."/>
            <person name="Shirley M."/>
            <person name="Wan K.L."/>
            <person name="Berriman M."/>
            <person name="Tomley F."/>
            <person name="Pain A."/>
        </authorList>
    </citation>
    <scope>NUCLEOTIDE SEQUENCE [LARGE SCALE GENOMIC DNA]</scope>
    <source>
        <strain evidence="2">Houghton</strain>
    </source>
</reference>
<evidence type="ECO:0000256" key="1">
    <source>
        <dbReference type="SAM" id="MobiDB-lite"/>
    </source>
</evidence>
<sequence length="148" mass="16825">MPGSQSHESDEERQARLSDPEIEEAEEEEEEEEEAADNDENYDYLQATRRLDADELQAEEEGERLIDENADDGFVFGMKDAEREAAAFFAAGFDPDGDDPELLGSSETVGEDMKEMKARRAAERFMRARDKAKQTGGDRRDIWQRLLG</sequence>
<feature type="region of interest" description="Disordered" evidence="1">
    <location>
        <begin position="1"/>
        <end position="68"/>
    </location>
</feature>
<feature type="compositionally biased region" description="Acidic residues" evidence="1">
    <location>
        <begin position="20"/>
        <end position="42"/>
    </location>
</feature>
<proteinExistence type="predicted"/>
<organism evidence="2 3">
    <name type="scientific">Eimeria praecox</name>
    <dbReference type="NCBI Taxonomy" id="51316"/>
    <lineage>
        <taxon>Eukaryota</taxon>
        <taxon>Sar</taxon>
        <taxon>Alveolata</taxon>
        <taxon>Apicomplexa</taxon>
        <taxon>Conoidasida</taxon>
        <taxon>Coccidia</taxon>
        <taxon>Eucoccidiorida</taxon>
        <taxon>Eimeriorina</taxon>
        <taxon>Eimeriidae</taxon>
        <taxon>Eimeria</taxon>
    </lineage>
</organism>
<evidence type="ECO:0000313" key="2">
    <source>
        <dbReference type="EMBL" id="CDI75524.1"/>
    </source>
</evidence>
<dbReference type="OrthoDB" id="347882at2759"/>
<evidence type="ECO:0000313" key="3">
    <source>
        <dbReference type="Proteomes" id="UP000018201"/>
    </source>
</evidence>
<protein>
    <submittedName>
        <fullName evidence="2">Uncharacterized protein</fullName>
    </submittedName>
</protein>
<dbReference type="VEuPathDB" id="ToxoDB:EPH_0041670"/>
<dbReference type="Proteomes" id="UP000018201">
    <property type="component" value="Unassembled WGS sequence"/>
</dbReference>